<dbReference type="AlphaFoldDB" id="X1J245"/>
<evidence type="ECO:0000313" key="1">
    <source>
        <dbReference type="EMBL" id="GAH88027.1"/>
    </source>
</evidence>
<dbReference type="InterPro" id="IPR058240">
    <property type="entry name" value="rSAM_sf"/>
</dbReference>
<dbReference type="PANTHER" id="PTHR42731">
    <property type="entry name" value="SLL1084 PROTEIN"/>
    <property type="match status" value="1"/>
</dbReference>
<comment type="caution">
    <text evidence="1">The sequence shown here is derived from an EMBL/GenBank/DDBJ whole genome shotgun (WGS) entry which is preliminary data.</text>
</comment>
<accession>X1J245</accession>
<gene>
    <name evidence="1" type="ORF">S03H2_62048</name>
</gene>
<dbReference type="EMBL" id="BARU01040097">
    <property type="protein sequence ID" value="GAH88027.1"/>
    <property type="molecule type" value="Genomic_DNA"/>
</dbReference>
<proteinExistence type="predicted"/>
<organism evidence="1">
    <name type="scientific">marine sediment metagenome</name>
    <dbReference type="NCBI Taxonomy" id="412755"/>
    <lineage>
        <taxon>unclassified sequences</taxon>
        <taxon>metagenomes</taxon>
        <taxon>ecological metagenomes</taxon>
    </lineage>
</organism>
<reference evidence="1" key="1">
    <citation type="journal article" date="2014" name="Front. Microbiol.">
        <title>High frequency of phylogenetically diverse reductive dehalogenase-homologous genes in deep subseafloor sedimentary metagenomes.</title>
        <authorList>
            <person name="Kawai M."/>
            <person name="Futagami T."/>
            <person name="Toyoda A."/>
            <person name="Takaki Y."/>
            <person name="Nishi S."/>
            <person name="Hori S."/>
            <person name="Arai W."/>
            <person name="Tsubouchi T."/>
            <person name="Morono Y."/>
            <person name="Uchiyama I."/>
            <person name="Ito T."/>
            <person name="Fujiyama A."/>
            <person name="Inagaki F."/>
            <person name="Takami H."/>
        </authorList>
    </citation>
    <scope>NUCLEOTIDE SEQUENCE</scope>
    <source>
        <strain evidence="1">Expedition CK06-06</strain>
    </source>
</reference>
<name>X1J245_9ZZZZ</name>
<dbReference type="PANTHER" id="PTHR42731:SF1">
    <property type="entry name" value="RADICAL SAM DOMAIN PROTEIN"/>
    <property type="match status" value="1"/>
</dbReference>
<protein>
    <recommendedName>
        <fullName evidence="2">Radical SAM core domain-containing protein</fullName>
    </recommendedName>
</protein>
<dbReference type="SUPFAM" id="SSF102114">
    <property type="entry name" value="Radical SAM enzymes"/>
    <property type="match status" value="1"/>
</dbReference>
<evidence type="ECO:0008006" key="2">
    <source>
        <dbReference type="Google" id="ProtNLM"/>
    </source>
</evidence>
<dbReference type="Gene3D" id="3.30.750.200">
    <property type="match status" value="1"/>
</dbReference>
<sequence length="229" mass="26404">MQATRAAFDAGWNRIKLYFMIGLPTETDEDIGEIVRLIREIRAQGRAIRRRGVRLNVSVATFVPKPHTPFQWVPLASRETIEHRQALLRGGVRRRGVHLSWSHWDSTWLEAILARGDRRLGPVILRAWQAGARFDAWNEHFRPDLWQQAFEEDGIAPSFFTARERGHEEVLPWDHIDAGITRQFLWEEYQRALTGVPSPDCRADCRGCGILRAFAQERARVADGEWGCP</sequence>